<evidence type="ECO:0000259" key="3">
    <source>
        <dbReference type="Pfam" id="PF01494"/>
    </source>
</evidence>
<proteinExistence type="predicted"/>
<dbReference type="SUPFAM" id="SSF51905">
    <property type="entry name" value="FAD/NAD(P)-binding domain"/>
    <property type="match status" value="1"/>
</dbReference>
<dbReference type="AlphaFoldDB" id="A0A2N3WNU3"/>
<evidence type="ECO:0000256" key="1">
    <source>
        <dbReference type="ARBA" id="ARBA00023002"/>
    </source>
</evidence>
<organism evidence="4 5">
    <name type="scientific">Amycolatopsis echigonensis</name>
    <dbReference type="NCBI Taxonomy" id="2576905"/>
    <lineage>
        <taxon>Bacteria</taxon>
        <taxon>Bacillati</taxon>
        <taxon>Actinomycetota</taxon>
        <taxon>Actinomycetes</taxon>
        <taxon>Pseudonocardiales</taxon>
        <taxon>Pseudonocardiaceae</taxon>
        <taxon>Amycolatopsis</taxon>
    </lineage>
</organism>
<dbReference type="EMBL" id="PJMY01000003">
    <property type="protein sequence ID" value="PKV95532.1"/>
    <property type="molecule type" value="Genomic_DNA"/>
</dbReference>
<gene>
    <name evidence="4" type="ORF">ATK30_6454</name>
</gene>
<accession>A0A2N3WNU3</accession>
<dbReference type="Gene3D" id="3.50.50.60">
    <property type="entry name" value="FAD/NAD(P)-binding domain"/>
    <property type="match status" value="1"/>
</dbReference>
<dbReference type="GO" id="GO:0004497">
    <property type="term" value="F:monooxygenase activity"/>
    <property type="evidence" value="ECO:0007669"/>
    <property type="project" value="UniProtKB-KW"/>
</dbReference>
<dbReference type="OrthoDB" id="9782160at2"/>
<reference evidence="4 5" key="1">
    <citation type="submission" date="2017-12" db="EMBL/GenBank/DDBJ databases">
        <title>Sequencing the genomes of 1000 Actinobacteria strains.</title>
        <authorList>
            <person name="Klenk H.-P."/>
        </authorList>
    </citation>
    <scope>NUCLEOTIDE SEQUENCE [LARGE SCALE GENOMIC DNA]</scope>
    <source>
        <strain evidence="4 5">DSM 45165</strain>
    </source>
</reference>
<evidence type="ECO:0000313" key="5">
    <source>
        <dbReference type="Proteomes" id="UP000233750"/>
    </source>
</evidence>
<dbReference type="PANTHER" id="PTHR13789:SF309">
    <property type="entry name" value="PUTATIVE (AFU_ORTHOLOGUE AFUA_6G14510)-RELATED"/>
    <property type="match status" value="1"/>
</dbReference>
<keyword evidence="5" id="KW-1185">Reference proteome</keyword>
<sequence length="409" mass="43734">MTTALIIGGGIAGPVTGMALQKAGIDSTIYEAYPTSADGVGAFLSIMHNGLDALAAVDAADVVRENSFPASKVEFFNHRGTRLGEAPIGGSAGDRGPRMIKRSTLYRELLDEASRRGVTVHHGKRLTHATTTPGDPVTAEFADGTEAEGDLLIGADGIHSVTRALIDPAAPKPRYTGVITVCGYASHAPATTEPGTFRMTYGRKVFFAYLTAPDGQTWWFANLPHHSAELTKEQLASTTSEEWQQRVAGLLARDRTPAADIVRASDRSITGANGYDIATTPTWHTGATIIIGDAAHVSAPNAGHGASMAIEDGVILAQCLRDLPAAQAFSAYERIRRPRVERVVATSARMGGNATPGPVKRMIRDAVLPRKLKKGPRNTASWLTDHHVDWNQSIRQPDDTRVETPPHRS</sequence>
<dbReference type="RefSeq" id="WP_051729333.1">
    <property type="nucleotide sequence ID" value="NZ_PJMY01000003.1"/>
</dbReference>
<name>A0A2N3WNU3_9PSEU</name>
<protein>
    <submittedName>
        <fullName evidence="4">2-polyprenyl-6-methoxyphenol hydroxylase-like FAD-dependent oxidoreductase</fullName>
    </submittedName>
</protein>
<dbReference type="PANTHER" id="PTHR13789">
    <property type="entry name" value="MONOOXYGENASE"/>
    <property type="match status" value="1"/>
</dbReference>
<dbReference type="Pfam" id="PF01494">
    <property type="entry name" value="FAD_binding_3"/>
    <property type="match status" value="1"/>
</dbReference>
<comment type="caution">
    <text evidence="4">The sequence shown here is derived from an EMBL/GenBank/DDBJ whole genome shotgun (WGS) entry which is preliminary data.</text>
</comment>
<dbReference type="InterPro" id="IPR050493">
    <property type="entry name" value="FAD-dep_Monooxygenase_BioMet"/>
</dbReference>
<evidence type="ECO:0000256" key="2">
    <source>
        <dbReference type="ARBA" id="ARBA00023033"/>
    </source>
</evidence>
<dbReference type="Proteomes" id="UP000233750">
    <property type="component" value="Unassembled WGS sequence"/>
</dbReference>
<dbReference type="GO" id="GO:0071949">
    <property type="term" value="F:FAD binding"/>
    <property type="evidence" value="ECO:0007669"/>
    <property type="project" value="InterPro"/>
</dbReference>
<keyword evidence="2" id="KW-0503">Monooxygenase</keyword>
<dbReference type="InterPro" id="IPR036188">
    <property type="entry name" value="FAD/NAD-bd_sf"/>
</dbReference>
<keyword evidence="1" id="KW-0560">Oxidoreductase</keyword>
<dbReference type="PRINTS" id="PR00420">
    <property type="entry name" value="RNGMNOXGNASE"/>
</dbReference>
<dbReference type="InterPro" id="IPR002938">
    <property type="entry name" value="FAD-bd"/>
</dbReference>
<evidence type="ECO:0000313" key="4">
    <source>
        <dbReference type="EMBL" id="PKV95532.1"/>
    </source>
</evidence>
<feature type="domain" description="FAD-binding" evidence="3">
    <location>
        <begin position="2"/>
        <end position="346"/>
    </location>
</feature>